<dbReference type="Proteomes" id="UP000601171">
    <property type="component" value="Unassembled WGS sequence"/>
</dbReference>
<reference evidence="14" key="1">
    <citation type="submission" date="2020-08" db="EMBL/GenBank/DDBJ databases">
        <title>Genome public.</title>
        <authorList>
            <person name="Liu C."/>
            <person name="Sun Q."/>
        </authorList>
    </citation>
    <scope>NUCLEOTIDE SEQUENCE</scope>
    <source>
        <strain evidence="14">BX21</strain>
    </source>
</reference>
<sequence>MDFLAGLNDRQKEAVLHTEGPLLIMAGAGSGKTKVVTHKIAYLIKGMNIFPGNILAITFTNKAANEMKTRVASLLKTSVDDMWMGTFHSICVRILRRNIDKIGYDRSFTIYDRDDQVTLIRECIKERNLNKENYKESTILSRISSFKDSQVDPDEYINVNYKDFRERNVGELYQLYQNKLKEYNALDFDDLLIKAVELFELNPGILDYYQRKFKYIFVDEYQDTNKIQYRLVKLLSERFKNICVVGDSDQSIYSWRHADITNILDFEKDFPGAKVVLLEQNYRSTQSILNVANSVIKNNSSRKDKNLWTAKDEGRSVLYERLEYSEEEAYYVSRKIHELVFKGYKLSDIAILYRTNVQSRIFEEAFVNERLPYKLVGGLKFYDRKEVKDILAYLKFIQNPNDNISLRRIINTPKRGIGDATLAKIQDYAIETNDSIYGVLLDIDSVNSLSQRAKNSVKPFVELMNGLMAKMEIMGLKDFIEDVINSSGYVADLEKDDTVESRTRIENIRDFLSVALTFEEKNPESDMEDFLASVSLLSDVDKTVEDDNLISLMTVHSAKGLEFPVVFLVGMEEGLFPISRSFDSDDDMEEERRLCYVALTRAKEVLYITSAEKRTIYGSTSYTIPSRFIDEMGDTIEKTETNKIFNVLGNNKEERPKEENLLNIVDYDINNFIPIKPVKRNISDVSIEIGSKVKHKKWGVGTVVQIKERDGDRELVIAFDNDGLKRLLQSIAPIEVI</sequence>
<comment type="catalytic activity">
    <reaction evidence="9 11">
        <text>ATP + H2O = ADP + phosphate + H(+)</text>
        <dbReference type="Rhea" id="RHEA:13065"/>
        <dbReference type="ChEBI" id="CHEBI:15377"/>
        <dbReference type="ChEBI" id="CHEBI:15378"/>
        <dbReference type="ChEBI" id="CHEBI:30616"/>
        <dbReference type="ChEBI" id="CHEBI:43474"/>
        <dbReference type="ChEBI" id="CHEBI:456216"/>
        <dbReference type="EC" id="5.6.2.4"/>
    </reaction>
</comment>
<keyword evidence="4 10" id="KW-0347">Helicase</keyword>
<dbReference type="GO" id="GO:0003677">
    <property type="term" value="F:DNA binding"/>
    <property type="evidence" value="ECO:0007669"/>
    <property type="project" value="UniProtKB-KW"/>
</dbReference>
<dbReference type="PROSITE" id="PS51198">
    <property type="entry name" value="UVRD_HELICASE_ATP_BIND"/>
    <property type="match status" value="1"/>
</dbReference>
<name>A0A926IDX3_9FIRM</name>
<feature type="domain" description="UvrD-like helicase C-terminal" evidence="13">
    <location>
        <begin position="286"/>
        <end position="560"/>
    </location>
</feature>
<accession>A0A926IDX3</accession>
<dbReference type="GO" id="GO:0005829">
    <property type="term" value="C:cytosol"/>
    <property type="evidence" value="ECO:0007669"/>
    <property type="project" value="TreeGrafter"/>
</dbReference>
<keyword evidence="5 10" id="KW-0067">ATP-binding</keyword>
<keyword evidence="6 11" id="KW-0238">DNA-binding</keyword>
<dbReference type="InterPro" id="IPR014017">
    <property type="entry name" value="DNA_helicase_UvrD-like_C"/>
</dbReference>
<keyword evidence="7" id="KW-0413">Isomerase</keyword>
<evidence type="ECO:0000256" key="10">
    <source>
        <dbReference type="PROSITE-ProRule" id="PRU00560"/>
    </source>
</evidence>
<feature type="domain" description="UvrD-like helicase ATP-binding" evidence="12">
    <location>
        <begin position="5"/>
        <end position="285"/>
    </location>
</feature>
<evidence type="ECO:0000256" key="1">
    <source>
        <dbReference type="ARBA" id="ARBA00009922"/>
    </source>
</evidence>
<dbReference type="PANTHER" id="PTHR11070:SF2">
    <property type="entry name" value="ATP-DEPENDENT DNA HELICASE SRS2"/>
    <property type="match status" value="1"/>
</dbReference>
<dbReference type="Pfam" id="PF21196">
    <property type="entry name" value="PcrA_UvrD_tudor"/>
    <property type="match status" value="1"/>
</dbReference>
<dbReference type="InterPro" id="IPR014016">
    <property type="entry name" value="UvrD-like_ATP-bd"/>
</dbReference>
<dbReference type="CDD" id="cd18807">
    <property type="entry name" value="SF1_C_UvrD"/>
    <property type="match status" value="1"/>
</dbReference>
<comment type="catalytic activity">
    <reaction evidence="8">
        <text>Couples ATP hydrolysis with the unwinding of duplex DNA by translocating in the 3'-5' direction.</text>
        <dbReference type="EC" id="5.6.2.4"/>
    </reaction>
</comment>
<evidence type="ECO:0000256" key="9">
    <source>
        <dbReference type="ARBA" id="ARBA00048988"/>
    </source>
</evidence>
<dbReference type="Gene3D" id="3.40.50.300">
    <property type="entry name" value="P-loop containing nucleotide triphosphate hydrolases"/>
    <property type="match status" value="2"/>
</dbReference>
<evidence type="ECO:0000256" key="11">
    <source>
        <dbReference type="RuleBase" id="RU364053"/>
    </source>
</evidence>
<dbReference type="GO" id="GO:0016787">
    <property type="term" value="F:hydrolase activity"/>
    <property type="evidence" value="ECO:0007669"/>
    <property type="project" value="UniProtKB-UniRule"/>
</dbReference>
<dbReference type="GO" id="GO:0043138">
    <property type="term" value="F:3'-5' DNA helicase activity"/>
    <property type="evidence" value="ECO:0007669"/>
    <property type="project" value="UniProtKB-EC"/>
</dbReference>
<dbReference type="GO" id="GO:0006260">
    <property type="term" value="P:DNA replication"/>
    <property type="evidence" value="ECO:0007669"/>
    <property type="project" value="InterPro"/>
</dbReference>
<comment type="caution">
    <text evidence="14">The sequence shown here is derived from an EMBL/GenBank/DDBJ whole genome shotgun (WGS) entry which is preliminary data.</text>
</comment>
<dbReference type="Pfam" id="PF13361">
    <property type="entry name" value="UvrD_C"/>
    <property type="match status" value="1"/>
</dbReference>
<evidence type="ECO:0000313" key="15">
    <source>
        <dbReference type="Proteomes" id="UP000601171"/>
    </source>
</evidence>
<evidence type="ECO:0000259" key="13">
    <source>
        <dbReference type="PROSITE" id="PS51217"/>
    </source>
</evidence>
<evidence type="ECO:0000256" key="7">
    <source>
        <dbReference type="ARBA" id="ARBA00023235"/>
    </source>
</evidence>
<dbReference type="Gene3D" id="1.10.486.10">
    <property type="entry name" value="PCRA, domain 4"/>
    <property type="match status" value="1"/>
</dbReference>
<dbReference type="AlphaFoldDB" id="A0A926IDX3"/>
<dbReference type="Gene3D" id="1.10.10.160">
    <property type="match status" value="1"/>
</dbReference>
<dbReference type="CDD" id="cd17932">
    <property type="entry name" value="DEXQc_UvrD"/>
    <property type="match status" value="1"/>
</dbReference>
<dbReference type="GO" id="GO:0033202">
    <property type="term" value="C:DNA helicase complex"/>
    <property type="evidence" value="ECO:0007669"/>
    <property type="project" value="TreeGrafter"/>
</dbReference>
<dbReference type="SUPFAM" id="SSF52540">
    <property type="entry name" value="P-loop containing nucleoside triphosphate hydrolases"/>
    <property type="match status" value="1"/>
</dbReference>
<dbReference type="FunFam" id="1.10.486.10:FF:000003">
    <property type="entry name" value="ATP-dependent DNA helicase"/>
    <property type="match status" value="1"/>
</dbReference>
<dbReference type="Pfam" id="PF00580">
    <property type="entry name" value="UvrD-helicase"/>
    <property type="match status" value="1"/>
</dbReference>
<keyword evidence="3 10" id="KW-0378">Hydrolase</keyword>
<dbReference type="GO" id="GO:0005524">
    <property type="term" value="F:ATP binding"/>
    <property type="evidence" value="ECO:0007669"/>
    <property type="project" value="UniProtKB-UniRule"/>
</dbReference>
<dbReference type="EMBL" id="JACRTG010000003">
    <property type="protein sequence ID" value="MBC8586752.1"/>
    <property type="molecule type" value="Genomic_DNA"/>
</dbReference>
<evidence type="ECO:0000256" key="6">
    <source>
        <dbReference type="ARBA" id="ARBA00023125"/>
    </source>
</evidence>
<evidence type="ECO:0000256" key="8">
    <source>
        <dbReference type="ARBA" id="ARBA00034617"/>
    </source>
</evidence>
<evidence type="ECO:0000256" key="5">
    <source>
        <dbReference type="ARBA" id="ARBA00022840"/>
    </source>
</evidence>
<dbReference type="EC" id="5.6.2.4" evidence="11"/>
<evidence type="ECO:0000259" key="12">
    <source>
        <dbReference type="PROSITE" id="PS51198"/>
    </source>
</evidence>
<protein>
    <recommendedName>
        <fullName evidence="11">ATP-dependent DNA helicase</fullName>
        <ecNumber evidence="11">5.6.2.4</ecNumber>
    </recommendedName>
</protein>
<dbReference type="InterPro" id="IPR005751">
    <property type="entry name" value="ATP-dep_DNA_helicase_PcrA"/>
</dbReference>
<dbReference type="InterPro" id="IPR000212">
    <property type="entry name" value="DNA_helicase_UvrD/REP"/>
</dbReference>
<dbReference type="NCBIfam" id="TIGR01073">
    <property type="entry name" value="pcrA"/>
    <property type="match status" value="1"/>
</dbReference>
<evidence type="ECO:0000256" key="3">
    <source>
        <dbReference type="ARBA" id="ARBA00022801"/>
    </source>
</evidence>
<feature type="binding site" evidence="10">
    <location>
        <begin position="26"/>
        <end position="33"/>
    </location>
    <ligand>
        <name>ATP</name>
        <dbReference type="ChEBI" id="CHEBI:30616"/>
    </ligand>
</feature>
<comment type="similarity">
    <text evidence="1 11">Belongs to the helicase family. UvrD subfamily.</text>
</comment>
<keyword evidence="15" id="KW-1185">Reference proteome</keyword>
<keyword evidence="2 10" id="KW-0547">Nucleotide-binding</keyword>
<dbReference type="PANTHER" id="PTHR11070">
    <property type="entry name" value="UVRD / RECB / PCRA DNA HELICASE FAMILY MEMBER"/>
    <property type="match status" value="1"/>
</dbReference>
<dbReference type="RefSeq" id="WP_262428216.1">
    <property type="nucleotide sequence ID" value="NZ_JACRTG010000003.1"/>
</dbReference>
<proteinExistence type="inferred from homology"/>
<dbReference type="GO" id="GO:0000725">
    <property type="term" value="P:recombinational repair"/>
    <property type="evidence" value="ECO:0007669"/>
    <property type="project" value="TreeGrafter"/>
</dbReference>
<organism evidence="14 15">
    <name type="scientific">Paratissierella segnis</name>
    <dbReference type="NCBI Taxonomy" id="2763679"/>
    <lineage>
        <taxon>Bacteria</taxon>
        <taxon>Bacillati</taxon>
        <taxon>Bacillota</taxon>
        <taxon>Tissierellia</taxon>
        <taxon>Tissierellales</taxon>
        <taxon>Tissierellaceae</taxon>
        <taxon>Paratissierella</taxon>
    </lineage>
</organism>
<gene>
    <name evidence="14" type="primary">pcrA</name>
    <name evidence="14" type="ORF">H8707_00645</name>
</gene>
<evidence type="ECO:0000256" key="2">
    <source>
        <dbReference type="ARBA" id="ARBA00022741"/>
    </source>
</evidence>
<evidence type="ECO:0000256" key="4">
    <source>
        <dbReference type="ARBA" id="ARBA00022806"/>
    </source>
</evidence>
<dbReference type="InterPro" id="IPR013986">
    <property type="entry name" value="DExx_box_DNA_helicase_dom_sf"/>
</dbReference>
<evidence type="ECO:0000313" key="14">
    <source>
        <dbReference type="EMBL" id="MBC8586752.1"/>
    </source>
</evidence>
<dbReference type="InterPro" id="IPR027417">
    <property type="entry name" value="P-loop_NTPase"/>
</dbReference>
<dbReference type="PROSITE" id="PS51217">
    <property type="entry name" value="UVRD_HELICASE_CTER"/>
    <property type="match status" value="1"/>
</dbReference>